<comment type="subcellular location">
    <subcellularLocation>
        <location evidence="1">Cell membrane</location>
        <topology evidence="1">Single-pass membrane protein</topology>
    </subcellularLocation>
</comment>
<feature type="compositionally biased region" description="Basic and acidic residues" evidence="6">
    <location>
        <begin position="308"/>
        <end position="329"/>
    </location>
</feature>
<feature type="domain" description="RsgI N-terminal anti-sigma" evidence="7">
    <location>
        <begin position="2"/>
        <end position="50"/>
    </location>
</feature>
<reference evidence="8 9" key="1">
    <citation type="submission" date="2023-11" db="EMBL/GenBank/DDBJ databases">
        <title>Bacillus jintuensis, isolated from a mudflat on the Beibu Gulf coast.</title>
        <authorList>
            <person name="Li M."/>
        </authorList>
    </citation>
    <scope>NUCLEOTIDE SEQUENCE [LARGE SCALE GENOMIC DNA]</scope>
    <source>
        <strain evidence="8 9">31A1R</strain>
    </source>
</reference>
<dbReference type="PROSITE" id="PS51849">
    <property type="entry name" value="RSGI_N"/>
    <property type="match status" value="1"/>
</dbReference>
<feature type="compositionally biased region" description="Basic and acidic residues" evidence="6">
    <location>
        <begin position="236"/>
        <end position="246"/>
    </location>
</feature>
<dbReference type="Pfam" id="PF12791">
    <property type="entry name" value="RsgI_N"/>
    <property type="match status" value="1"/>
</dbReference>
<evidence type="ECO:0000259" key="7">
    <source>
        <dbReference type="PROSITE" id="PS51849"/>
    </source>
</evidence>
<proteinExistence type="predicted"/>
<evidence type="ECO:0000256" key="4">
    <source>
        <dbReference type="ARBA" id="ARBA00022989"/>
    </source>
</evidence>
<protein>
    <submittedName>
        <fullName evidence="8">Anti-sigma factor domain-containing protein</fullName>
    </submittedName>
</protein>
<organism evidence="8 9">
    <name type="scientific">Robertmurraya mangrovi</name>
    <dbReference type="NCBI Taxonomy" id="3098077"/>
    <lineage>
        <taxon>Bacteria</taxon>
        <taxon>Bacillati</taxon>
        <taxon>Bacillota</taxon>
        <taxon>Bacilli</taxon>
        <taxon>Bacillales</taxon>
        <taxon>Bacillaceae</taxon>
        <taxon>Robertmurraya</taxon>
    </lineage>
</organism>
<gene>
    <name evidence="8" type="ORF">SM124_01990</name>
</gene>
<dbReference type="InterPro" id="IPR024449">
    <property type="entry name" value="Anti-sigma_RsgI_N"/>
</dbReference>
<dbReference type="Pfam" id="PF23750">
    <property type="entry name" value="RsgI_M"/>
    <property type="match status" value="1"/>
</dbReference>
<dbReference type="EMBL" id="JAXOFX010000001">
    <property type="protein sequence ID" value="MDZ5470510.1"/>
    <property type="molecule type" value="Genomic_DNA"/>
</dbReference>
<evidence type="ECO:0000256" key="3">
    <source>
        <dbReference type="ARBA" id="ARBA00022692"/>
    </source>
</evidence>
<feature type="region of interest" description="Disordered" evidence="6">
    <location>
        <begin position="220"/>
        <end position="346"/>
    </location>
</feature>
<evidence type="ECO:0000256" key="2">
    <source>
        <dbReference type="ARBA" id="ARBA00022475"/>
    </source>
</evidence>
<comment type="caution">
    <text evidence="8">The sequence shown here is derived from an EMBL/GenBank/DDBJ whole genome shotgun (WGS) entry which is preliminary data.</text>
</comment>
<feature type="compositionally biased region" description="Basic residues" evidence="6">
    <location>
        <begin position="359"/>
        <end position="395"/>
    </location>
</feature>
<accession>A0ABU5ITM5</accession>
<feature type="region of interest" description="Disordered" evidence="6">
    <location>
        <begin position="359"/>
        <end position="405"/>
    </location>
</feature>
<feature type="compositionally biased region" description="Polar residues" evidence="6">
    <location>
        <begin position="332"/>
        <end position="341"/>
    </location>
</feature>
<feature type="compositionally biased region" description="Basic and acidic residues" evidence="6">
    <location>
        <begin position="261"/>
        <end position="282"/>
    </location>
</feature>
<keyword evidence="3" id="KW-0812">Transmembrane</keyword>
<evidence type="ECO:0000256" key="6">
    <source>
        <dbReference type="SAM" id="MobiDB-lite"/>
    </source>
</evidence>
<keyword evidence="4" id="KW-1133">Transmembrane helix</keyword>
<dbReference type="InterPro" id="IPR055431">
    <property type="entry name" value="RsgI_M"/>
</dbReference>
<evidence type="ECO:0000256" key="1">
    <source>
        <dbReference type="ARBA" id="ARBA00004162"/>
    </source>
</evidence>
<name>A0ABU5ITM5_9BACI</name>
<dbReference type="Proteomes" id="UP001290455">
    <property type="component" value="Unassembled WGS sequence"/>
</dbReference>
<keyword evidence="5" id="KW-0472">Membrane</keyword>
<keyword evidence="2" id="KW-1003">Cell membrane</keyword>
<evidence type="ECO:0000256" key="5">
    <source>
        <dbReference type="ARBA" id="ARBA00023136"/>
    </source>
</evidence>
<keyword evidence="9" id="KW-1185">Reference proteome</keyword>
<evidence type="ECO:0000313" key="9">
    <source>
        <dbReference type="Proteomes" id="UP001290455"/>
    </source>
</evidence>
<feature type="compositionally biased region" description="Low complexity" evidence="6">
    <location>
        <begin position="283"/>
        <end position="307"/>
    </location>
</feature>
<sequence>MRKGVVLEVDERFLTLLTPEGEFLKARKQNYHYEIGQEIDFFPLPVEEKRKQSFFSILNSFRGKSIVAAALAFVLVFVSFLSFNNNDEVYAYVSMDINPSLELGVNEKLQVIDLIPYNEDGKSIITEIDNWKKKDLEVVSEKILLQLKEKGYLQKHKEIVIGTVHTGKVKEKAEKKLAKTVDDIKAGASKEQAVVKTIEASKKDREQAKENGLTAGKFVEAKQKAKKKPSIIIPTKKKEPEKKVETKNTAPNKQKSKSNNKSKEKLDNTNKNLRPNEKKQNNKSENINSQNNRFKSNKGNVNGNSNLNKEKKLPPGLEKKKVQLKEKKNNLANRQNATNGQGFRLQRETKAIDRMKNFRHSINKNQKQHVYKSVPRKNNGKHNRIQHNKNVKKHKVWDNKKKSGN</sequence>
<feature type="compositionally biased region" description="Basic and acidic residues" evidence="6">
    <location>
        <begin position="396"/>
        <end position="405"/>
    </location>
</feature>
<evidence type="ECO:0000313" key="8">
    <source>
        <dbReference type="EMBL" id="MDZ5470510.1"/>
    </source>
</evidence>
<dbReference type="RefSeq" id="WP_322444809.1">
    <property type="nucleotide sequence ID" value="NZ_JAXOFX010000001.1"/>
</dbReference>